<sequence>MRGRDKSSGRGSSRGRGVPPFLRLGRGVPLQFVPNAPKAGLPFPGGPRPPYPEAPVQIRQSPRYRGSPRLVPQRGIGTFGPNAVPMHPGFVPNMVPPMPQRATPLFRGPPLKVCEPPQGNTAISNNSGVPDSRKVYNRAVVPPRVNNRFRPLFVKSHIDLMHEFDSKRGGPRPGHVSDTTRNIRPLRDLDVRHRRVIRDYDKRRSSPRGPGTDAAHNRRVGSYNRGSSPDVSSDSLPSEESPRSASLESLIDHSEILSDTSAVYDALVVIREALSGVKLVLPSIFRVRNGFKLRPDEESMISTVEEVFRYLLFVHVASAHDAHPIFSEQKKSVRSISMVTPLIRFVGDRSNISVVNVGDLGNTLDLRPLRYNPNWFVVNWDESIQGGGSPVAAHGSPCYVRSFGNAPVDRSHCVLLRGISVKVFESLLKEVNVMCKSGSTSRQRVLRALGYYALFCEDDSFITLATSVISTLDIALQVEFYREIAQVLDTSRYNIGSFYMERYLERILPMCLAIPNPDAWSPSIKSIMQSVDTLRLGSRSSGSVATLLRMLKSWCNVFVFCEDSCMAVFSKCIQLVVQSADDSRIVVRGAAADLAVQIWLNPRGKEAMLKHIGYETVRILGCVSGVQSIKFNIWSDLLSPDSGGTLHLERALARGGQHDAVYTSLHSEEAKFLTAMLAADHDVIPYLMDWYLRKYCKVTKTVLALEKIAIIIRFAITVYPSIERSGVSHASANVGVFCCWMLGIAIGCSVGSGCLELANVKMALFVDWLFFNYQYNSSIIRLCCGPDAGAQFALVLSGMYVCRRLLVKELAKCIYAMTRSDIADNEHCARLGTLLGASAVLGFACNTAVDTFKRLIDYLLNAILHYHSEVGIVAVGVMSSIFLVSVLDLPKTGYTSISLQRALRTTLLGRMCTALDIFLEGTEVHISQVEDLETVYLMQPKSKLEPLNDTYTMVAAVNETRTQGCYDSMLKDILLQCYAMVLEYVINWDSLLAVYQGNHLTSDTLRANYEMQQIEAAQCPRLYTNVSMFNSEVEYDSIQEFTRQSGESSDLSEMVSSSSLSDISTDFEDDMSPQDIGEIAIENLASCGWGFNKQAPVGENAVDLDPGMQSSELRQIVQDYVHSSMDDVNKDYARDKLYMYLKQGLRTGPPNYCILLDPLYSLKIVHPQGALEFPYHVANAIDVIVSYLMETALQCLEDDVNKGASVDSILFKEWVVHIFNVFIRLFVSLYLAGELGLLWELLYYMGALTNAVEQWNGDDDVGFNLRKRTLVATTLVVNTLDSIASVQGTHRDAVVEHAIGHVVQWLESQSSEDISIVMGALVPLRYTLQAIFKNSYEHLGSLAAVFTLMVTLTPISTISVLLPKGFNVFRNGWLDSVDSSAYLQSVLGGRMGGPLRKRQCFICWQLVCRMFEQCFATDRMNEVLNRDRGFLQVAKQSHNQRNIGRVRYFTAEDTEPEERVPGCLLGSTSSLRNNFMKYQRGYTFENELFSNERIGTISAGLLDAVREGELSIMQIAIFSSFPILVHTIPTVPALCDVVDAASLLWNRKRYDTVAARFMSDMLAALISSWLTRFPHLIGQFKHRFDLLPKAIDQLISRYTNAGTVQFTFNSTIVKVRVEHLALLKDSL</sequence>
<name>A7AMD0_BABBO</name>
<proteinExistence type="predicted"/>
<feature type="region of interest" description="Disordered" evidence="1">
    <location>
        <begin position="164"/>
        <end position="244"/>
    </location>
</feature>
<dbReference type="Proteomes" id="UP000002173">
    <property type="component" value="Unassembled WGS sequence"/>
</dbReference>
<reference evidence="3 4" key="1">
    <citation type="journal article" date="2007" name="PLoS Pathog.">
        <title>Genome sequence of Babesia bovis and comparative analysis of apicomplexan hemoprotozoa.</title>
        <authorList>
            <person name="Brayton K.A."/>
            <person name="Lau A.O.T."/>
            <person name="Herndon D.R."/>
            <person name="Hannick L."/>
            <person name="Kappmeyer L.S."/>
            <person name="Berens S.J."/>
            <person name="Bidwell S.L."/>
            <person name="Brown W.C."/>
            <person name="Crabtree J."/>
            <person name="Fadrosh D."/>
            <person name="Feldblum T."/>
            <person name="Forberger H.A."/>
            <person name="Haas B.J."/>
            <person name="Howell J.M."/>
            <person name="Khouri H."/>
            <person name="Koo H."/>
            <person name="Mann D.J."/>
            <person name="Norimine J."/>
            <person name="Paulsen I.T."/>
            <person name="Radune D."/>
            <person name="Ren Q."/>
            <person name="Smith R.K. Jr."/>
            <person name="Suarez C.E."/>
            <person name="White O."/>
            <person name="Wortman J.R."/>
            <person name="Knowles D.P. Jr."/>
            <person name="McElwain T.F."/>
            <person name="Nene V.M."/>
        </authorList>
    </citation>
    <scope>NUCLEOTIDE SEQUENCE [LARGE SCALE GENOMIC DNA]</scope>
    <source>
        <strain evidence="3">T2Bo</strain>
    </source>
</reference>
<keyword evidence="2" id="KW-1133">Transmembrane helix</keyword>
<accession>A7AMD0</accession>
<feature type="region of interest" description="Disordered" evidence="1">
    <location>
        <begin position="1"/>
        <end position="67"/>
    </location>
</feature>
<evidence type="ECO:0000256" key="1">
    <source>
        <dbReference type="SAM" id="MobiDB-lite"/>
    </source>
</evidence>
<feature type="compositionally biased region" description="Pro residues" evidence="1">
    <location>
        <begin position="44"/>
        <end position="53"/>
    </location>
</feature>
<dbReference type="STRING" id="5865.A7AMD0"/>
<reference evidence="4" key="2">
    <citation type="journal article" date="2020" name="Data Brief">
        <title>Transcriptome dataset of Babesia bovis life stages within vertebrate and invertebrate hosts.</title>
        <authorList>
            <person name="Ueti M.W."/>
            <person name="Johnson W.C."/>
            <person name="Kappmeyer L.S."/>
            <person name="Herndon D.R."/>
            <person name="Mousel M.R."/>
            <person name="Reif K.E."/>
            <person name="Taus N.S."/>
            <person name="Ifeonu O.O."/>
            <person name="Silva J.C."/>
            <person name="Suarez C.E."/>
            <person name="Brayton K.A."/>
        </authorList>
    </citation>
    <scope>NUCLEOTIDE SEQUENCE [LARGE SCALE GENOMIC DNA]</scope>
</reference>
<reference evidence="4" key="3">
    <citation type="journal article" date="2021" name="Int. J. Parasitol.">
        <title>Comparative analysis of gene expression between Babesia bovis blood stages and kinetes allowed by improved genome annotation.</title>
        <authorList>
            <person name="Ueti M.W."/>
            <person name="Johnson W.C."/>
            <person name="Kappmeyer L.S."/>
            <person name="Herndon D.R."/>
            <person name="Mousel M.R."/>
            <person name="Reif K.E."/>
            <person name="Taus N.S."/>
            <person name="Ifeonu O.O."/>
            <person name="Silva J.C."/>
            <person name="Suarez C.E."/>
            <person name="Brayton K.A."/>
        </authorList>
    </citation>
    <scope>NUCLEOTIDE SEQUENCE [LARGE SCALE GENOMIC DNA]</scope>
</reference>
<keyword evidence="4" id="KW-1185">Reference proteome</keyword>
<dbReference type="eggNOG" id="ENOG502QX4M">
    <property type="taxonomic scope" value="Eukaryota"/>
</dbReference>
<dbReference type="KEGG" id="bbo:BBOV_III001470"/>
<feature type="transmembrane region" description="Helical" evidence="2">
    <location>
        <begin position="1342"/>
        <end position="1362"/>
    </location>
</feature>
<dbReference type="RefSeq" id="XP_001611282.1">
    <property type="nucleotide sequence ID" value="XM_001611232.1"/>
</dbReference>
<keyword evidence="2" id="KW-0472">Membrane</keyword>
<comment type="caution">
    <text evidence="3">The sequence shown here is derived from an EMBL/GenBank/DDBJ whole genome shotgun (WGS) entry which is preliminary data.</text>
</comment>
<feature type="compositionally biased region" description="Low complexity" evidence="1">
    <location>
        <begin position="227"/>
        <end position="239"/>
    </location>
</feature>
<organism evidence="3 4">
    <name type="scientific">Babesia bovis</name>
    <dbReference type="NCBI Taxonomy" id="5865"/>
    <lineage>
        <taxon>Eukaryota</taxon>
        <taxon>Sar</taxon>
        <taxon>Alveolata</taxon>
        <taxon>Apicomplexa</taxon>
        <taxon>Aconoidasida</taxon>
        <taxon>Piroplasmida</taxon>
        <taxon>Babesiidae</taxon>
        <taxon>Babesia</taxon>
    </lineage>
</organism>
<dbReference type="InterPro" id="IPR016024">
    <property type="entry name" value="ARM-type_fold"/>
</dbReference>
<feature type="transmembrane region" description="Helical" evidence="2">
    <location>
        <begin position="1214"/>
        <end position="1233"/>
    </location>
</feature>
<dbReference type="SUPFAM" id="SSF48371">
    <property type="entry name" value="ARM repeat"/>
    <property type="match status" value="1"/>
</dbReference>
<dbReference type="EMBL" id="AAXT01000001">
    <property type="protein sequence ID" value="EDO07714.1"/>
    <property type="molecule type" value="Genomic_DNA"/>
</dbReference>
<dbReference type="OMA" id="NFFIYQY"/>
<dbReference type="InParanoid" id="A7AMD0"/>
<protein>
    <submittedName>
        <fullName evidence="3">Uncharacterized protein</fullName>
    </submittedName>
</protein>
<evidence type="ECO:0000313" key="4">
    <source>
        <dbReference type="Proteomes" id="UP000002173"/>
    </source>
</evidence>
<evidence type="ECO:0000256" key="2">
    <source>
        <dbReference type="SAM" id="Phobius"/>
    </source>
</evidence>
<evidence type="ECO:0000313" key="3">
    <source>
        <dbReference type="EMBL" id="EDO07714.1"/>
    </source>
</evidence>
<keyword evidence="2" id="KW-0812">Transmembrane</keyword>
<gene>
    <name evidence="3" type="ORF">BBOV_III001470</name>
</gene>
<dbReference type="VEuPathDB" id="PiroplasmaDB:BBOV_III001470"/>
<dbReference type="GeneID" id="5479527"/>
<feature type="compositionally biased region" description="Basic and acidic residues" evidence="1">
    <location>
        <begin position="185"/>
        <end position="204"/>
    </location>
</feature>